<dbReference type="GO" id="GO:1901255">
    <property type="term" value="P:nucleotide-excision repair involved in interstrand cross-link repair"/>
    <property type="evidence" value="ECO:0007669"/>
    <property type="project" value="TreeGrafter"/>
</dbReference>
<evidence type="ECO:0000256" key="6">
    <source>
        <dbReference type="ARBA" id="ARBA00022801"/>
    </source>
</evidence>
<keyword evidence="3" id="KW-0540">Nuclease</keyword>
<dbReference type="Pfam" id="PF02732">
    <property type="entry name" value="ERCC4"/>
    <property type="match status" value="1"/>
</dbReference>
<dbReference type="SUPFAM" id="SSF52980">
    <property type="entry name" value="Restriction endonuclease-like"/>
    <property type="match status" value="1"/>
</dbReference>
<evidence type="ECO:0000256" key="3">
    <source>
        <dbReference type="ARBA" id="ARBA00022722"/>
    </source>
</evidence>
<evidence type="ECO:0000256" key="11">
    <source>
        <dbReference type="SAM" id="MobiDB-lite"/>
    </source>
</evidence>
<sequence>MDTELIICTARERERYTLLKLLEQKKPNFIVLYTMSLQTLRQIEIYRSTHSKRHLQVYWLQYRESTEESRYLESINRETLSFEKLIREQGTLVIARNFNVEREEAPRLKLKGSTRDGGGASRQLFEDPRDQMDENAERPKIIVDMREFNSELPTILYTKGYNVIATTIEIGDYILSPEIAIERKALDDLTQSLQSGRVFKQIEQMLEFYDCAVLLIESNRKFETKIVNGGPFQGELSRHCREIRAIFCSLIRTNPKMRCVWAISPASSAEFFSELKLNAPEPDVAKAVSLKSNQVESQEEGSEESAGQKKKGKQWKPNSTVVRTLTQNFGLKTQEVHNLFEKSSIKTLADLFSSDVSSSLLSEYIPSTKAELIKTVSSFDFRKK</sequence>
<feature type="region of interest" description="Disordered" evidence="11">
    <location>
        <begin position="109"/>
        <end position="129"/>
    </location>
</feature>
<evidence type="ECO:0000313" key="13">
    <source>
        <dbReference type="EnsemblMetazoa" id="CJA33249.1"/>
    </source>
</evidence>
<dbReference type="GO" id="GO:0003684">
    <property type="term" value="F:damaged DNA binding"/>
    <property type="evidence" value="ECO:0007669"/>
    <property type="project" value="TreeGrafter"/>
</dbReference>
<dbReference type="SMART" id="SM00891">
    <property type="entry name" value="ERCC4"/>
    <property type="match status" value="1"/>
</dbReference>
<evidence type="ECO:0000256" key="5">
    <source>
        <dbReference type="ARBA" id="ARBA00022763"/>
    </source>
</evidence>
<reference evidence="13" key="2">
    <citation type="submission" date="2022-06" db="UniProtKB">
        <authorList>
            <consortium name="EnsemblMetazoa"/>
        </authorList>
    </citation>
    <scope>IDENTIFICATION</scope>
    <source>
        <strain evidence="13">DF5081</strain>
    </source>
</reference>
<dbReference type="Gene3D" id="3.40.50.10130">
    <property type="match status" value="1"/>
</dbReference>
<dbReference type="EnsemblMetazoa" id="CJA33249.1">
    <property type="protein sequence ID" value="CJA33249.1"/>
    <property type="gene ID" value="WBGene00209096"/>
</dbReference>
<keyword evidence="4" id="KW-0255">Endonuclease</keyword>
<dbReference type="InterPro" id="IPR006166">
    <property type="entry name" value="ERCC4_domain"/>
</dbReference>
<evidence type="ECO:0000256" key="1">
    <source>
        <dbReference type="ARBA" id="ARBA00004123"/>
    </source>
</evidence>
<dbReference type="GO" id="GO:0000014">
    <property type="term" value="F:single-stranded DNA endodeoxyribonuclease activity"/>
    <property type="evidence" value="ECO:0007669"/>
    <property type="project" value="TreeGrafter"/>
</dbReference>
<evidence type="ECO:0000256" key="7">
    <source>
        <dbReference type="ARBA" id="ARBA00023125"/>
    </source>
</evidence>
<dbReference type="FunFam" id="3.40.50.10130:FF:000002">
    <property type="entry name" value="DNA repair endonuclease XPF"/>
    <property type="match status" value="1"/>
</dbReference>
<dbReference type="CDD" id="cd20078">
    <property type="entry name" value="XPF_nuclease_XPF_euk"/>
    <property type="match status" value="1"/>
</dbReference>
<keyword evidence="7" id="KW-0238">DNA-binding</keyword>
<keyword evidence="8" id="KW-0234">DNA repair</keyword>
<dbReference type="PANTHER" id="PTHR10150">
    <property type="entry name" value="DNA REPAIR ENDONUCLEASE XPF"/>
    <property type="match status" value="1"/>
</dbReference>
<dbReference type="GO" id="GO:0051307">
    <property type="term" value="P:meiotic chromosome separation"/>
    <property type="evidence" value="ECO:0007669"/>
    <property type="project" value="EnsemblMetazoa"/>
</dbReference>
<dbReference type="GO" id="GO:0019899">
    <property type="term" value="F:enzyme binding"/>
    <property type="evidence" value="ECO:0007669"/>
    <property type="project" value="EnsemblMetazoa"/>
</dbReference>
<evidence type="ECO:0000256" key="8">
    <source>
        <dbReference type="ARBA" id="ARBA00023204"/>
    </source>
</evidence>
<dbReference type="GO" id="GO:0003697">
    <property type="term" value="F:single-stranded DNA binding"/>
    <property type="evidence" value="ECO:0007669"/>
    <property type="project" value="TreeGrafter"/>
</dbReference>
<evidence type="ECO:0000256" key="4">
    <source>
        <dbReference type="ARBA" id="ARBA00022759"/>
    </source>
</evidence>
<evidence type="ECO:0000259" key="12">
    <source>
        <dbReference type="SMART" id="SM00891"/>
    </source>
</evidence>
<dbReference type="InterPro" id="IPR011335">
    <property type="entry name" value="Restrct_endonuc-II-like"/>
</dbReference>
<evidence type="ECO:0000256" key="10">
    <source>
        <dbReference type="ARBA" id="ARBA00072370"/>
    </source>
</evidence>
<proteinExistence type="inferred from homology"/>
<dbReference type="GO" id="GO:0000724">
    <property type="term" value="P:double-strand break repair via homologous recombination"/>
    <property type="evidence" value="ECO:0007669"/>
    <property type="project" value="TreeGrafter"/>
</dbReference>
<dbReference type="GO" id="GO:0000712">
    <property type="term" value="P:resolution of meiotic recombination intermediates"/>
    <property type="evidence" value="ECO:0007669"/>
    <property type="project" value="EnsemblMetazoa"/>
</dbReference>
<dbReference type="GO" id="GO:0040019">
    <property type="term" value="P:positive regulation of embryonic development"/>
    <property type="evidence" value="ECO:0007669"/>
    <property type="project" value="EnsemblMetazoa"/>
</dbReference>
<dbReference type="PANTHER" id="PTHR10150:SF0">
    <property type="entry name" value="DNA REPAIR ENDONUCLEASE XPF"/>
    <property type="match status" value="1"/>
</dbReference>
<dbReference type="GO" id="GO:0061064">
    <property type="term" value="P:negative regulation of nematode larval development"/>
    <property type="evidence" value="ECO:0007669"/>
    <property type="project" value="EnsemblMetazoa"/>
</dbReference>
<dbReference type="GO" id="GO:0000110">
    <property type="term" value="C:nucleotide-excision repair factor 1 complex"/>
    <property type="evidence" value="ECO:0007669"/>
    <property type="project" value="TreeGrafter"/>
</dbReference>
<evidence type="ECO:0000256" key="9">
    <source>
        <dbReference type="ARBA" id="ARBA00023242"/>
    </source>
</evidence>
<keyword evidence="9" id="KW-0539">Nucleus</keyword>
<dbReference type="InterPro" id="IPR047520">
    <property type="entry name" value="XPF_nuclease"/>
</dbReference>
<accession>A0A8R1IEN3</accession>
<organism evidence="13 14">
    <name type="scientific">Caenorhabditis japonica</name>
    <dbReference type="NCBI Taxonomy" id="281687"/>
    <lineage>
        <taxon>Eukaryota</taxon>
        <taxon>Metazoa</taxon>
        <taxon>Ecdysozoa</taxon>
        <taxon>Nematoda</taxon>
        <taxon>Chromadorea</taxon>
        <taxon>Rhabditida</taxon>
        <taxon>Rhabditina</taxon>
        <taxon>Rhabditomorpha</taxon>
        <taxon>Rhabditoidea</taxon>
        <taxon>Rhabditidae</taxon>
        <taxon>Peloderinae</taxon>
        <taxon>Caenorhabditis</taxon>
    </lineage>
</organism>
<keyword evidence="5" id="KW-0227">DNA damage</keyword>
<keyword evidence="14" id="KW-1185">Reference proteome</keyword>
<name>A0A8R1IEN3_CAEJA</name>
<comment type="subcellular location">
    <subcellularLocation>
        <location evidence="1">Nucleus</location>
    </subcellularLocation>
</comment>
<protein>
    <recommendedName>
        <fullName evidence="10">DNA repair endonuclease XPF</fullName>
    </recommendedName>
</protein>
<reference evidence="14" key="1">
    <citation type="submission" date="2010-08" db="EMBL/GenBank/DDBJ databases">
        <authorList>
            <consortium name="Caenorhabditis japonica Sequencing Consortium"/>
            <person name="Wilson R.K."/>
        </authorList>
    </citation>
    <scope>NUCLEOTIDE SEQUENCE [LARGE SCALE GENOMIC DNA]</scope>
    <source>
        <strain evidence="14">DF5081</strain>
    </source>
</reference>
<evidence type="ECO:0000313" key="14">
    <source>
        <dbReference type="Proteomes" id="UP000005237"/>
    </source>
</evidence>
<keyword evidence="6" id="KW-0378">Hydrolase</keyword>
<feature type="domain" description="ERCC4" evidence="12">
    <location>
        <begin position="140"/>
        <end position="220"/>
    </location>
</feature>
<feature type="region of interest" description="Disordered" evidence="11">
    <location>
        <begin position="292"/>
        <end position="317"/>
    </location>
</feature>
<dbReference type="AlphaFoldDB" id="A0A8R1IEN3"/>
<dbReference type="Proteomes" id="UP000005237">
    <property type="component" value="Unassembled WGS sequence"/>
</dbReference>
<evidence type="ECO:0000256" key="2">
    <source>
        <dbReference type="ARBA" id="ARBA00010015"/>
    </source>
</evidence>
<comment type="similarity">
    <text evidence="2">Belongs to the XPF family.</text>
</comment>